<comment type="caution">
    <text evidence="1">The sequence shown here is derived from an EMBL/GenBank/DDBJ whole genome shotgun (WGS) entry which is preliminary data.</text>
</comment>
<gene>
    <name evidence="1" type="ORF">LCGC14_2282400</name>
</gene>
<name>A0A0F9CUB5_9ZZZZ</name>
<sequence length="69" mass="8244">MEKTLWIRKLSCGHERPTNIAFMCKKYDKPKVKENCFCRQCNEEVEIISVKKAKDLDKKQLEEVLKELK</sequence>
<proteinExistence type="predicted"/>
<accession>A0A0F9CUB5</accession>
<protein>
    <submittedName>
        <fullName evidence="1">Uncharacterized protein</fullName>
    </submittedName>
</protein>
<dbReference type="AlphaFoldDB" id="A0A0F9CUB5"/>
<dbReference type="EMBL" id="LAZR01031785">
    <property type="protein sequence ID" value="KKL52744.1"/>
    <property type="molecule type" value="Genomic_DNA"/>
</dbReference>
<reference evidence="1" key="1">
    <citation type="journal article" date="2015" name="Nature">
        <title>Complex archaea that bridge the gap between prokaryotes and eukaryotes.</title>
        <authorList>
            <person name="Spang A."/>
            <person name="Saw J.H."/>
            <person name="Jorgensen S.L."/>
            <person name="Zaremba-Niedzwiedzka K."/>
            <person name="Martijn J."/>
            <person name="Lind A.E."/>
            <person name="van Eijk R."/>
            <person name="Schleper C."/>
            <person name="Guy L."/>
            <person name="Ettema T.J."/>
        </authorList>
    </citation>
    <scope>NUCLEOTIDE SEQUENCE</scope>
</reference>
<organism evidence="1">
    <name type="scientific">marine sediment metagenome</name>
    <dbReference type="NCBI Taxonomy" id="412755"/>
    <lineage>
        <taxon>unclassified sequences</taxon>
        <taxon>metagenomes</taxon>
        <taxon>ecological metagenomes</taxon>
    </lineage>
</organism>
<evidence type="ECO:0000313" key="1">
    <source>
        <dbReference type="EMBL" id="KKL52744.1"/>
    </source>
</evidence>